<keyword evidence="1" id="KW-0812">Transmembrane</keyword>
<dbReference type="EMBL" id="CP165625">
    <property type="protein sequence ID" value="XDU94213.1"/>
    <property type="molecule type" value="Genomic_DNA"/>
</dbReference>
<feature type="transmembrane region" description="Helical" evidence="1">
    <location>
        <begin position="113"/>
        <end position="130"/>
    </location>
</feature>
<organism evidence="2">
    <name type="scientific">Flavobacterium sp. WC2409</name>
    <dbReference type="NCBI Taxonomy" id="3234139"/>
    <lineage>
        <taxon>Bacteria</taxon>
        <taxon>Pseudomonadati</taxon>
        <taxon>Bacteroidota</taxon>
        <taxon>Flavobacteriia</taxon>
        <taxon>Flavobacteriales</taxon>
        <taxon>Flavobacteriaceae</taxon>
        <taxon>Flavobacterium</taxon>
    </lineage>
</organism>
<evidence type="ECO:0000256" key="1">
    <source>
        <dbReference type="SAM" id="Phobius"/>
    </source>
</evidence>
<sequence>MTTRDLFNELSESNFTFTKPCFESEKAFLEDQKKSMDKLIICGLAEKTGAKYSLTLDGKKAKIIGVEKWAKDLNDIDRRVLVYDYFGFFNNWYSLPRLNIIIKRSVTSKISKEMWVIIKVFIIAFIFYIIKEVFDIKLN</sequence>
<keyword evidence="1" id="KW-1133">Transmembrane helix</keyword>
<proteinExistence type="predicted"/>
<accession>A0AB39W0P7</accession>
<keyword evidence="1" id="KW-0472">Membrane</keyword>
<evidence type="ECO:0008006" key="3">
    <source>
        <dbReference type="Google" id="ProtNLM"/>
    </source>
</evidence>
<gene>
    <name evidence="2" type="ORF">AB3G34_09920</name>
</gene>
<reference evidence="2" key="1">
    <citation type="submission" date="2024-07" db="EMBL/GenBank/DDBJ databases">
        <authorList>
            <person name="Biller S.J."/>
        </authorList>
    </citation>
    <scope>NUCLEOTIDE SEQUENCE</scope>
    <source>
        <strain evidence="2">WC2409</strain>
    </source>
</reference>
<protein>
    <recommendedName>
        <fullName evidence="3">DUF1493 family protein</fullName>
    </recommendedName>
</protein>
<dbReference type="RefSeq" id="WP_369752340.1">
    <property type="nucleotide sequence ID" value="NZ_CP165625.1"/>
</dbReference>
<dbReference type="AlphaFoldDB" id="A0AB39W0P7"/>
<evidence type="ECO:0000313" key="2">
    <source>
        <dbReference type="EMBL" id="XDU94213.1"/>
    </source>
</evidence>
<name>A0AB39W0P7_9FLAO</name>